<evidence type="ECO:0008006" key="5">
    <source>
        <dbReference type="Google" id="ProtNLM"/>
    </source>
</evidence>
<dbReference type="PROSITE" id="PS00409">
    <property type="entry name" value="PROKAR_NTER_METHYL"/>
    <property type="match status" value="1"/>
</dbReference>
<protein>
    <recommendedName>
        <fullName evidence="5">Type II secretion system protein GspG C-terminal domain-containing protein</fullName>
    </recommendedName>
</protein>
<feature type="transmembrane region" description="Helical" evidence="2">
    <location>
        <begin position="13"/>
        <end position="34"/>
    </location>
</feature>
<accession>A0A2G9ZKK4</accession>
<dbReference type="InterPro" id="IPR000983">
    <property type="entry name" value="Bac_GSPG_pilin"/>
</dbReference>
<dbReference type="PANTHER" id="PTHR30093">
    <property type="entry name" value="GENERAL SECRETION PATHWAY PROTEIN G"/>
    <property type="match status" value="1"/>
</dbReference>
<dbReference type="AlphaFoldDB" id="A0A2G9ZKK4"/>
<proteinExistence type="predicted"/>
<sequence>MKNNKKGFTLIELLVVIAIIGLLSTLAVVSLNSARQKARDARRMSDLKQISTAMELYYSQHDAYPATGVCNAAGVIAVAVNGTICPSGNAITDGTDVFLNSIPDAPGGTGAQALYLYGGTSLASTYCLSVQMEVPNTDYFVCSNGSCFIAAGGCPAT</sequence>
<keyword evidence="2" id="KW-0812">Transmembrane</keyword>
<dbReference type="InterPro" id="IPR045584">
    <property type="entry name" value="Pilin-like"/>
</dbReference>
<dbReference type="Gene3D" id="3.30.700.10">
    <property type="entry name" value="Glycoprotein, Type 4 Pilin"/>
    <property type="match status" value="1"/>
</dbReference>
<keyword evidence="1" id="KW-0488">Methylation</keyword>
<dbReference type="Proteomes" id="UP000230729">
    <property type="component" value="Unassembled WGS sequence"/>
</dbReference>
<dbReference type="GO" id="GO:0015627">
    <property type="term" value="C:type II protein secretion system complex"/>
    <property type="evidence" value="ECO:0007669"/>
    <property type="project" value="InterPro"/>
</dbReference>
<evidence type="ECO:0000313" key="4">
    <source>
        <dbReference type="Proteomes" id="UP000230729"/>
    </source>
</evidence>
<dbReference type="GO" id="GO:0015628">
    <property type="term" value="P:protein secretion by the type II secretion system"/>
    <property type="evidence" value="ECO:0007669"/>
    <property type="project" value="InterPro"/>
</dbReference>
<dbReference type="NCBIfam" id="TIGR02532">
    <property type="entry name" value="IV_pilin_GFxxxE"/>
    <property type="match status" value="1"/>
</dbReference>
<keyword evidence="2" id="KW-1133">Transmembrane helix</keyword>
<dbReference type="Pfam" id="PF07963">
    <property type="entry name" value="N_methyl"/>
    <property type="match status" value="1"/>
</dbReference>
<evidence type="ECO:0000256" key="1">
    <source>
        <dbReference type="ARBA" id="ARBA00022481"/>
    </source>
</evidence>
<dbReference type="InterPro" id="IPR012902">
    <property type="entry name" value="N_methyl_site"/>
</dbReference>
<dbReference type="SUPFAM" id="SSF54523">
    <property type="entry name" value="Pili subunits"/>
    <property type="match status" value="1"/>
</dbReference>
<dbReference type="EMBL" id="PCSD01000081">
    <property type="protein sequence ID" value="PIP33631.1"/>
    <property type="molecule type" value="Genomic_DNA"/>
</dbReference>
<organism evidence="3 4">
    <name type="scientific">Candidatus Falkowbacteria bacterium CG23_combo_of_CG06-09_8_20_14_all_49_15</name>
    <dbReference type="NCBI Taxonomy" id="1974572"/>
    <lineage>
        <taxon>Bacteria</taxon>
        <taxon>Candidatus Falkowiibacteriota</taxon>
    </lineage>
</organism>
<gene>
    <name evidence="3" type="ORF">COX22_03385</name>
</gene>
<evidence type="ECO:0000256" key="2">
    <source>
        <dbReference type="SAM" id="Phobius"/>
    </source>
</evidence>
<keyword evidence="2" id="KW-0472">Membrane</keyword>
<comment type="caution">
    <text evidence="3">The sequence shown here is derived from an EMBL/GenBank/DDBJ whole genome shotgun (WGS) entry which is preliminary data.</text>
</comment>
<reference evidence="3 4" key="1">
    <citation type="submission" date="2017-09" db="EMBL/GenBank/DDBJ databases">
        <title>Depth-based differentiation of microbial function through sediment-hosted aquifers and enrichment of novel symbionts in the deep terrestrial subsurface.</title>
        <authorList>
            <person name="Probst A.J."/>
            <person name="Ladd B."/>
            <person name="Jarett J.K."/>
            <person name="Geller-Mcgrath D.E."/>
            <person name="Sieber C.M."/>
            <person name="Emerson J.B."/>
            <person name="Anantharaman K."/>
            <person name="Thomas B.C."/>
            <person name="Malmstrom R."/>
            <person name="Stieglmeier M."/>
            <person name="Klingl A."/>
            <person name="Woyke T."/>
            <person name="Ryan C.M."/>
            <person name="Banfield J.F."/>
        </authorList>
    </citation>
    <scope>NUCLEOTIDE SEQUENCE [LARGE SCALE GENOMIC DNA]</scope>
    <source>
        <strain evidence="3">CG23_combo_of_CG06-09_8_20_14_all_49_15</strain>
    </source>
</reference>
<name>A0A2G9ZKK4_9BACT</name>
<evidence type="ECO:0000313" key="3">
    <source>
        <dbReference type="EMBL" id="PIP33631.1"/>
    </source>
</evidence>
<dbReference type="PRINTS" id="PR00813">
    <property type="entry name" value="BCTERIALGSPG"/>
</dbReference>